<keyword evidence="3 5" id="KW-1133">Transmembrane helix</keyword>
<feature type="transmembrane region" description="Helical" evidence="5">
    <location>
        <begin position="237"/>
        <end position="254"/>
    </location>
</feature>
<dbReference type="PANTHER" id="PTHR23501:SF84">
    <property type="entry name" value="VACUOLAR MEMBRANE AMINO ACID UPTAKE TRANSPORTER FNX2"/>
    <property type="match status" value="1"/>
</dbReference>
<feature type="transmembrane region" description="Helical" evidence="5">
    <location>
        <begin position="170"/>
        <end position="189"/>
    </location>
</feature>
<comment type="caution">
    <text evidence="7">The sequence shown here is derived from an EMBL/GenBank/DDBJ whole genome shotgun (WGS) entry which is preliminary data.</text>
</comment>
<feature type="transmembrane region" description="Helical" evidence="5">
    <location>
        <begin position="134"/>
        <end position="158"/>
    </location>
</feature>
<dbReference type="InterPro" id="IPR011701">
    <property type="entry name" value="MFS"/>
</dbReference>
<evidence type="ECO:0000256" key="2">
    <source>
        <dbReference type="ARBA" id="ARBA00022692"/>
    </source>
</evidence>
<dbReference type="GO" id="GO:0015174">
    <property type="term" value="F:basic amino acid transmembrane transporter activity"/>
    <property type="evidence" value="ECO:0007669"/>
    <property type="project" value="TreeGrafter"/>
</dbReference>
<dbReference type="EMBL" id="JAULSY010000120">
    <property type="protein sequence ID" value="KAK0664513.1"/>
    <property type="molecule type" value="Genomic_DNA"/>
</dbReference>
<dbReference type="PROSITE" id="PS50850">
    <property type="entry name" value="MFS"/>
    <property type="match status" value="1"/>
</dbReference>
<feature type="transmembrane region" description="Helical" evidence="5">
    <location>
        <begin position="446"/>
        <end position="464"/>
    </location>
</feature>
<organism evidence="7 8">
    <name type="scientific">Cercophora samala</name>
    <dbReference type="NCBI Taxonomy" id="330535"/>
    <lineage>
        <taxon>Eukaryota</taxon>
        <taxon>Fungi</taxon>
        <taxon>Dikarya</taxon>
        <taxon>Ascomycota</taxon>
        <taxon>Pezizomycotina</taxon>
        <taxon>Sordariomycetes</taxon>
        <taxon>Sordariomycetidae</taxon>
        <taxon>Sordariales</taxon>
        <taxon>Lasiosphaeriaceae</taxon>
        <taxon>Cercophora</taxon>
    </lineage>
</organism>
<keyword evidence="2 5" id="KW-0812">Transmembrane</keyword>
<keyword evidence="8" id="KW-1185">Reference proteome</keyword>
<name>A0AA40D8K1_9PEZI</name>
<gene>
    <name evidence="7" type="ORF">QBC41DRAFT_283820</name>
</gene>
<evidence type="ECO:0000313" key="8">
    <source>
        <dbReference type="Proteomes" id="UP001174997"/>
    </source>
</evidence>
<keyword evidence="4 5" id="KW-0472">Membrane</keyword>
<evidence type="ECO:0000256" key="1">
    <source>
        <dbReference type="ARBA" id="ARBA00004141"/>
    </source>
</evidence>
<feature type="transmembrane region" description="Helical" evidence="5">
    <location>
        <begin position="109"/>
        <end position="128"/>
    </location>
</feature>
<dbReference type="Gene3D" id="1.20.1720.10">
    <property type="entry name" value="Multidrug resistance protein D"/>
    <property type="match status" value="1"/>
</dbReference>
<evidence type="ECO:0000256" key="5">
    <source>
        <dbReference type="SAM" id="Phobius"/>
    </source>
</evidence>
<feature type="transmembrane region" description="Helical" evidence="5">
    <location>
        <begin position="516"/>
        <end position="535"/>
    </location>
</feature>
<feature type="transmembrane region" description="Helical" evidence="5">
    <location>
        <begin position="338"/>
        <end position="361"/>
    </location>
</feature>
<dbReference type="InterPro" id="IPR036259">
    <property type="entry name" value="MFS_trans_sf"/>
</dbReference>
<dbReference type="Pfam" id="PF07690">
    <property type="entry name" value="MFS_1"/>
    <property type="match status" value="1"/>
</dbReference>
<comment type="subcellular location">
    <subcellularLocation>
        <location evidence="1">Membrane</location>
        <topology evidence="1">Multi-pass membrane protein</topology>
    </subcellularLocation>
</comment>
<evidence type="ECO:0000256" key="4">
    <source>
        <dbReference type="ARBA" id="ARBA00023136"/>
    </source>
</evidence>
<dbReference type="Proteomes" id="UP001174997">
    <property type="component" value="Unassembled WGS sequence"/>
</dbReference>
<dbReference type="SUPFAM" id="SSF103473">
    <property type="entry name" value="MFS general substrate transporter"/>
    <property type="match status" value="1"/>
</dbReference>
<dbReference type="PANTHER" id="PTHR23501">
    <property type="entry name" value="MAJOR FACILITATOR SUPERFAMILY"/>
    <property type="match status" value="1"/>
</dbReference>
<dbReference type="GO" id="GO:0000329">
    <property type="term" value="C:fungal-type vacuole membrane"/>
    <property type="evidence" value="ECO:0007669"/>
    <property type="project" value="TreeGrafter"/>
</dbReference>
<feature type="transmembrane region" description="Helical" evidence="5">
    <location>
        <begin position="373"/>
        <end position="395"/>
    </location>
</feature>
<evidence type="ECO:0000256" key="3">
    <source>
        <dbReference type="ARBA" id="ARBA00022989"/>
    </source>
</evidence>
<feature type="transmembrane region" description="Helical" evidence="5">
    <location>
        <begin position="195"/>
        <end position="217"/>
    </location>
</feature>
<feature type="transmembrane region" description="Helical" evidence="5">
    <location>
        <begin position="266"/>
        <end position="283"/>
    </location>
</feature>
<dbReference type="AlphaFoldDB" id="A0AA40D8K1"/>
<evidence type="ECO:0000259" key="6">
    <source>
        <dbReference type="PROSITE" id="PS50850"/>
    </source>
</evidence>
<feature type="domain" description="Major facilitator superfamily (MFS) profile" evidence="6">
    <location>
        <begin position="44"/>
        <end position="540"/>
    </location>
</feature>
<feature type="transmembrane region" description="Helical" evidence="5">
    <location>
        <begin position="401"/>
        <end position="434"/>
    </location>
</feature>
<accession>A0AA40D8K1</accession>
<dbReference type="InterPro" id="IPR020846">
    <property type="entry name" value="MFS_dom"/>
</dbReference>
<sequence>MAAARHEDCETQPLLLGVAPRGTIEGDENPAENAHDQSEIRSRLKFIFPALAIGATGDQTIIISSYGRIGSDLNELDKTAWLATAYLCTTTAFQPLYGKLGDIFGRKACLLFAFSVFGVGALLCGVAGDMRQLIAARALTGVGAGGIITVVSILLSDIVTLEERGVWQSYVNMVFACGAGLGAPLGGVLTDAIGWRWAFIVQAPLCALAIVLISILLPPRTALQQENNKAKLAQVDFLGATALIAFLVTLLVFLDRVSTAGAGWEPYLWLLGSAVSLVAFLFIEHNVTSNPLTPLHLLFGKDFLGAYLALGFGNVAWYGVLFYVPLLYQAVSHFSPSLAGTLLLPGISSGIIGGLVGGAILKRKRGTGFRGLALGSYPLVTTACVGVAVGAGMFHTGVAMASIIVVMSISMFIGGLGNGGGMTATLVVVVAVAAPEDQAVVTACVYLYRQLGATVGLALISMVFRRVLAESLVRQLVGVDVDEIVRGVTESLDYLQHLPAETRKVVEDAYGNACQAALLVCTALAVCAIVHSCFIKENRT</sequence>
<dbReference type="Gene3D" id="1.20.1250.20">
    <property type="entry name" value="MFS general substrate transporter like domains"/>
    <property type="match status" value="1"/>
</dbReference>
<reference evidence="7" key="1">
    <citation type="submission" date="2023-06" db="EMBL/GenBank/DDBJ databases">
        <title>Genome-scale phylogeny and comparative genomics of the fungal order Sordariales.</title>
        <authorList>
            <consortium name="Lawrence Berkeley National Laboratory"/>
            <person name="Hensen N."/>
            <person name="Bonometti L."/>
            <person name="Westerberg I."/>
            <person name="Brannstrom I.O."/>
            <person name="Guillou S."/>
            <person name="Cros-Aarteil S."/>
            <person name="Calhoun S."/>
            <person name="Haridas S."/>
            <person name="Kuo A."/>
            <person name="Mondo S."/>
            <person name="Pangilinan J."/>
            <person name="Riley R."/>
            <person name="Labutti K."/>
            <person name="Andreopoulos B."/>
            <person name="Lipzen A."/>
            <person name="Chen C."/>
            <person name="Yanf M."/>
            <person name="Daum C."/>
            <person name="Ng V."/>
            <person name="Clum A."/>
            <person name="Steindorff A."/>
            <person name="Ohm R."/>
            <person name="Martin F."/>
            <person name="Silar P."/>
            <person name="Natvig D."/>
            <person name="Lalanne C."/>
            <person name="Gautier V."/>
            <person name="Ament-Velasquez S.L."/>
            <person name="Kruys A."/>
            <person name="Hutchinson M.I."/>
            <person name="Powell A.J."/>
            <person name="Barry K."/>
            <person name="Miller A.N."/>
            <person name="Grigoriev I.V."/>
            <person name="Debuchy R."/>
            <person name="Gladieux P."/>
            <person name="Thoren M.H."/>
            <person name="Johannesson H."/>
        </authorList>
    </citation>
    <scope>NUCLEOTIDE SEQUENCE</scope>
    <source>
        <strain evidence="7">CBS 307.81</strain>
    </source>
</reference>
<protein>
    <submittedName>
        <fullName evidence="7">MFS general substrate transporter</fullName>
    </submittedName>
</protein>
<feature type="transmembrane region" description="Helical" evidence="5">
    <location>
        <begin position="304"/>
        <end position="326"/>
    </location>
</feature>
<proteinExistence type="predicted"/>
<evidence type="ECO:0000313" key="7">
    <source>
        <dbReference type="EMBL" id="KAK0664513.1"/>
    </source>
</evidence>